<name>A0ABS7X728_9GAMM</name>
<keyword evidence="2" id="KW-1185">Reference proteome</keyword>
<proteinExistence type="predicted"/>
<evidence type="ECO:0000313" key="2">
    <source>
        <dbReference type="Proteomes" id="UP000663814"/>
    </source>
</evidence>
<comment type="caution">
    <text evidence="1">The sequence shown here is derived from an EMBL/GenBank/DDBJ whole genome shotgun (WGS) entry which is preliminary data.</text>
</comment>
<dbReference type="EMBL" id="JAERPS020000001">
    <property type="protein sequence ID" value="MBZ9610920.1"/>
    <property type="molecule type" value="Genomic_DNA"/>
</dbReference>
<reference evidence="1 2" key="1">
    <citation type="submission" date="2020-12" db="EMBL/GenBank/DDBJ databases">
        <authorList>
            <person name="Ruan W."/>
            <person name="Khan S.A."/>
            <person name="Jeon C.O."/>
        </authorList>
    </citation>
    <scope>NUCLEOTIDE SEQUENCE [LARGE SCALE GENOMIC DNA]</scope>
    <source>
        <strain evidence="1 2">MA-13</strain>
    </source>
</reference>
<organism evidence="1 2">
    <name type="scientific">Rheinheimera maricola</name>
    <dbReference type="NCBI Taxonomy" id="2793282"/>
    <lineage>
        <taxon>Bacteria</taxon>
        <taxon>Pseudomonadati</taxon>
        <taxon>Pseudomonadota</taxon>
        <taxon>Gammaproteobacteria</taxon>
        <taxon>Chromatiales</taxon>
        <taxon>Chromatiaceae</taxon>
        <taxon>Rheinheimera</taxon>
    </lineage>
</organism>
<evidence type="ECO:0000313" key="1">
    <source>
        <dbReference type="EMBL" id="MBZ9610920.1"/>
    </source>
</evidence>
<protein>
    <recommendedName>
        <fullName evidence="3">DUF3109 family protein</fullName>
    </recommendedName>
</protein>
<reference evidence="1 2" key="2">
    <citation type="submission" date="2021-08" db="EMBL/GenBank/DDBJ databases">
        <title>Rheinheimera aquimaris sp. nov., isolated from seawater of the East Sea in Korea.</title>
        <authorList>
            <person name="Kim K.H."/>
            <person name="Wenting R."/>
            <person name="Kim K.R."/>
            <person name="Jeon C.O."/>
        </authorList>
    </citation>
    <scope>NUCLEOTIDE SEQUENCE [LARGE SCALE GENOMIC DNA]</scope>
    <source>
        <strain evidence="1 2">MA-13</strain>
    </source>
</reference>
<dbReference type="Proteomes" id="UP000663814">
    <property type="component" value="Unassembled WGS sequence"/>
</dbReference>
<evidence type="ECO:0008006" key="3">
    <source>
        <dbReference type="Google" id="ProtNLM"/>
    </source>
</evidence>
<gene>
    <name evidence="1" type="ORF">I4W93_004870</name>
</gene>
<sequence length="155" mass="17391">MKLQLFKFKCGQCGCQFKAPQIGSDSYGEFILRSVGNADEAYLDAMEDNTYQEVNSLLKSNLKMISKKPNELASILRKAYGVIACDLDKAGKPFFIGCFPKCPSCNMQEVEYWEATEPPEFIEKTICPVTHVAWSSLSDLEKQEKVDSVISSFGY</sequence>
<accession>A0ABS7X728</accession>
<dbReference type="RefSeq" id="WP_205310505.1">
    <property type="nucleotide sequence ID" value="NZ_JAERPS020000001.1"/>
</dbReference>